<keyword evidence="1" id="KW-1133">Transmembrane helix</keyword>
<accession>A0ABX0J9Q2</accession>
<dbReference type="Gene3D" id="1.25.10.10">
    <property type="entry name" value="Leucine-rich Repeat Variant"/>
    <property type="match status" value="1"/>
</dbReference>
<dbReference type="SUPFAM" id="SSF48371">
    <property type="entry name" value="ARM repeat"/>
    <property type="match status" value="1"/>
</dbReference>
<gene>
    <name evidence="2" type="ORF">G9U52_19050</name>
</gene>
<evidence type="ECO:0000313" key="2">
    <source>
        <dbReference type="EMBL" id="NHN31939.1"/>
    </source>
</evidence>
<keyword evidence="1" id="KW-0472">Membrane</keyword>
<comment type="caution">
    <text evidence="2">The sequence shown here is derived from an EMBL/GenBank/DDBJ whole genome shotgun (WGS) entry which is preliminary data.</text>
</comment>
<dbReference type="InterPro" id="IPR011989">
    <property type="entry name" value="ARM-like"/>
</dbReference>
<organism evidence="2 3">
    <name type="scientific">Paenibacillus agricola</name>
    <dbReference type="NCBI Taxonomy" id="2716264"/>
    <lineage>
        <taxon>Bacteria</taxon>
        <taxon>Bacillati</taxon>
        <taxon>Bacillota</taxon>
        <taxon>Bacilli</taxon>
        <taxon>Bacillales</taxon>
        <taxon>Paenibacillaceae</taxon>
        <taxon>Paenibacillus</taxon>
    </lineage>
</organism>
<evidence type="ECO:0000256" key="1">
    <source>
        <dbReference type="SAM" id="Phobius"/>
    </source>
</evidence>
<dbReference type="RefSeq" id="WP_166152214.1">
    <property type="nucleotide sequence ID" value="NZ_JAAOIW010000006.1"/>
</dbReference>
<dbReference type="Proteomes" id="UP001165962">
    <property type="component" value="Unassembled WGS sequence"/>
</dbReference>
<dbReference type="Pfam" id="PF13646">
    <property type="entry name" value="HEAT_2"/>
    <property type="match status" value="1"/>
</dbReference>
<reference evidence="2" key="1">
    <citation type="submission" date="2020-03" db="EMBL/GenBank/DDBJ databases">
        <title>Draft sequencing of Paenibacilllus sp. S3N08.</title>
        <authorList>
            <person name="Kim D.-U."/>
        </authorList>
    </citation>
    <scope>NUCLEOTIDE SEQUENCE</scope>
    <source>
        <strain evidence="2">S3N08</strain>
    </source>
</reference>
<protein>
    <submittedName>
        <fullName evidence="2">HEAT repeat domain-containing protein</fullName>
    </submittedName>
</protein>
<evidence type="ECO:0000313" key="3">
    <source>
        <dbReference type="Proteomes" id="UP001165962"/>
    </source>
</evidence>
<feature type="transmembrane region" description="Helical" evidence="1">
    <location>
        <begin position="12"/>
        <end position="31"/>
    </location>
</feature>
<name>A0ABX0J9Q2_9BACL</name>
<sequence>MLLPDSIKPILMITALLLALIIGGLAVLFILRAKSRSSEHHTAYYLHKHKDYFLYLSIHIDNPEPLLPPPGLIKTRELVAIQQKLLEWIEMFEGSHRDKLSQLCYDMGLVERERQRLHSLRHWERIDAAYHLGVMRAKDCFGELLRLLEHETDDSTAFVIGRAAAKCTQQPGELRKLVLRLAKHHPQSHHLILDIVGSSSLNPLPLYLDLLQVEDVDLITLALIGLSGYNEHDAIPFLDLLVQSEHKEVRIKAAKLLLEYTHLLQTEPLMVFMSHSDWEIRAAAMKVAGEQPSGDFIPILKDALTDPDWWVRHNSAQSLGKLGLPGFQALCVAHMAAPNTLDLNIASEAVHEQLEIASELASQDITQRIYFNELSHMYEKICNVSYVNQPHQLLRIRS</sequence>
<dbReference type="InterPro" id="IPR016024">
    <property type="entry name" value="ARM-type_fold"/>
</dbReference>
<proteinExistence type="predicted"/>
<dbReference type="EMBL" id="JAAOIW010000006">
    <property type="protein sequence ID" value="NHN31939.1"/>
    <property type="molecule type" value="Genomic_DNA"/>
</dbReference>
<keyword evidence="3" id="KW-1185">Reference proteome</keyword>
<keyword evidence="1" id="KW-0812">Transmembrane</keyword>